<keyword evidence="1" id="KW-0175">Coiled coil</keyword>
<dbReference type="InterPro" id="IPR010368">
    <property type="entry name" value="Com_YlbF"/>
</dbReference>
<gene>
    <name evidence="2" type="ORF">JOD17_001758</name>
</gene>
<name>A0ABS2PB81_9BACL</name>
<keyword evidence="3" id="KW-1185">Reference proteome</keyword>
<dbReference type="Pfam" id="PF06133">
    <property type="entry name" value="Com_YlbF"/>
    <property type="match status" value="1"/>
</dbReference>
<evidence type="ECO:0000313" key="2">
    <source>
        <dbReference type="EMBL" id="MBM7632664.1"/>
    </source>
</evidence>
<dbReference type="Gene3D" id="1.20.1500.10">
    <property type="entry name" value="YheA/YmcA-like"/>
    <property type="match status" value="1"/>
</dbReference>
<feature type="coiled-coil region" evidence="1">
    <location>
        <begin position="8"/>
        <end position="61"/>
    </location>
</feature>
<organism evidence="2 3">
    <name type="scientific">Geomicrobium sediminis</name>
    <dbReference type="NCBI Taxonomy" id="1347788"/>
    <lineage>
        <taxon>Bacteria</taxon>
        <taxon>Bacillati</taxon>
        <taxon>Bacillota</taxon>
        <taxon>Bacilli</taxon>
        <taxon>Bacillales</taxon>
        <taxon>Geomicrobium</taxon>
    </lineage>
</organism>
<dbReference type="PIRSF" id="PIRSF021287">
    <property type="entry name" value="Biofilm_formation_YmcA"/>
    <property type="match status" value="1"/>
</dbReference>
<evidence type="ECO:0000313" key="3">
    <source>
        <dbReference type="Proteomes" id="UP000741863"/>
    </source>
</evidence>
<evidence type="ECO:0000256" key="1">
    <source>
        <dbReference type="SAM" id="Coils"/>
    </source>
</evidence>
<dbReference type="EMBL" id="JAFBEC010000004">
    <property type="protein sequence ID" value="MBM7632664.1"/>
    <property type="molecule type" value="Genomic_DNA"/>
</dbReference>
<dbReference type="PANTHER" id="PTHR38448:SF1">
    <property type="entry name" value="YLBF FAMILY REGULATOR"/>
    <property type="match status" value="1"/>
</dbReference>
<sequence>MTEPKYNKEDIMAKAQELAQKITETEEVDFFIRAEKQINENEKVQSMIEEVKAKQKELVNLQHYKKSEAMKKTQREINRLHKEIDEIPIVQEFKRSQTEVNEVLQLVSSTISNDVTSHIEKANK</sequence>
<reference evidence="2 3" key="1">
    <citation type="submission" date="2021-01" db="EMBL/GenBank/DDBJ databases">
        <title>Genomic Encyclopedia of Type Strains, Phase IV (KMG-IV): sequencing the most valuable type-strain genomes for metagenomic binning, comparative biology and taxonomic classification.</title>
        <authorList>
            <person name="Goeker M."/>
        </authorList>
    </citation>
    <scope>NUCLEOTIDE SEQUENCE [LARGE SCALE GENOMIC DNA]</scope>
    <source>
        <strain evidence="2 3">DSM 25540</strain>
    </source>
</reference>
<dbReference type="PANTHER" id="PTHR38448">
    <property type="entry name" value="REGULATORY PROTEIN YLBF-RELATED"/>
    <property type="match status" value="1"/>
</dbReference>
<protein>
    <submittedName>
        <fullName evidence="2">Cell fate (Sporulation/competence/biofilm development) regulator YmcA (YheA/YmcA/DUF963 family)</fullName>
    </submittedName>
</protein>
<dbReference type="RefSeq" id="WP_042418660.1">
    <property type="nucleotide sequence ID" value="NZ_JAFBEC010000004.1"/>
</dbReference>
<proteinExistence type="predicted"/>
<accession>A0ABS2PB81</accession>
<dbReference type="InterPro" id="IPR016783">
    <property type="entry name" value="Biofilm_formation_YmcA"/>
</dbReference>
<dbReference type="InterPro" id="IPR023378">
    <property type="entry name" value="YheA/YmcA-like_dom_sf"/>
</dbReference>
<comment type="caution">
    <text evidence="2">The sequence shown here is derived from an EMBL/GenBank/DDBJ whole genome shotgun (WGS) entry which is preliminary data.</text>
</comment>
<dbReference type="Proteomes" id="UP000741863">
    <property type="component" value="Unassembled WGS sequence"/>
</dbReference>
<dbReference type="InterPro" id="IPR052767">
    <property type="entry name" value="Bact_com_dev_regulator"/>
</dbReference>
<dbReference type="SUPFAM" id="SSF158622">
    <property type="entry name" value="YheA/YmcA-like"/>
    <property type="match status" value="1"/>
</dbReference>